<evidence type="ECO:0000256" key="2">
    <source>
        <dbReference type="ARBA" id="ARBA00022692"/>
    </source>
</evidence>
<comment type="subcellular location">
    <subcellularLocation>
        <location evidence="1">Membrane</location>
        <topology evidence="1">Multi-pass membrane protein</topology>
    </subcellularLocation>
</comment>
<dbReference type="KEGG" id="eao:BD94_3615"/>
<proteinExistence type="predicted"/>
<name>A0A077EP95_9FLAO</name>
<feature type="domain" description="RDD" evidence="6">
    <location>
        <begin position="19"/>
        <end position="150"/>
    </location>
</feature>
<evidence type="ECO:0000256" key="1">
    <source>
        <dbReference type="ARBA" id="ARBA00004141"/>
    </source>
</evidence>
<dbReference type="HOGENOM" id="CLU_054176_2_0_10"/>
<keyword evidence="2 5" id="KW-0812">Transmembrane</keyword>
<dbReference type="eggNOG" id="COG1714">
    <property type="taxonomic scope" value="Bacteria"/>
</dbReference>
<reference evidence="7" key="2">
    <citation type="journal article" date="2015" name="Genome Biol. Evol.">
        <title>Complete Genome Sequence and Transcriptomic Analysis of the Novel Pathogen Elizabethkingia anophelis in Response to Oxidative Stress.</title>
        <authorList>
            <person name="Li Y."/>
            <person name="Liu Y."/>
            <person name="Chew S.C."/>
            <person name="Tay M."/>
            <person name="Salido M.M."/>
            <person name="Teo J."/>
            <person name="Lauro F.M."/>
            <person name="Givskov M."/>
            <person name="Yang L."/>
        </authorList>
    </citation>
    <scope>NUCLEOTIDE SEQUENCE</scope>
    <source>
        <strain evidence="7">NUHP1</strain>
    </source>
</reference>
<feature type="transmembrane region" description="Helical" evidence="5">
    <location>
        <begin position="25"/>
        <end position="49"/>
    </location>
</feature>
<evidence type="ECO:0000256" key="3">
    <source>
        <dbReference type="ARBA" id="ARBA00022989"/>
    </source>
</evidence>
<evidence type="ECO:0000256" key="4">
    <source>
        <dbReference type="ARBA" id="ARBA00023136"/>
    </source>
</evidence>
<dbReference type="AlphaFoldDB" id="A0A077EP95"/>
<evidence type="ECO:0000259" key="6">
    <source>
        <dbReference type="Pfam" id="PF06271"/>
    </source>
</evidence>
<dbReference type="PANTHER" id="PTHR38480">
    <property type="entry name" value="SLR0254 PROTEIN"/>
    <property type="match status" value="1"/>
</dbReference>
<feature type="transmembrane region" description="Helical" evidence="5">
    <location>
        <begin position="61"/>
        <end position="80"/>
    </location>
</feature>
<dbReference type="InterPro" id="IPR010432">
    <property type="entry name" value="RDD"/>
</dbReference>
<reference evidence="7" key="1">
    <citation type="journal article" date="2013" name="Lancet">
        <title>First case of E anophelis outbreak in an intensive-care unit.</title>
        <authorList>
            <person name="Teo J."/>
            <person name="Tan S.Y."/>
            <person name="Tay M."/>
            <person name="Ding Y."/>
            <person name="Kjelleberg S."/>
            <person name="Givskov M."/>
            <person name="Lin R.T."/>
            <person name="Yang L."/>
        </authorList>
    </citation>
    <scope>NUCLEOTIDE SEQUENCE [LARGE SCALE GENOMIC DNA]</scope>
    <source>
        <strain evidence="7">NUHP1</strain>
    </source>
</reference>
<evidence type="ECO:0000313" key="7">
    <source>
        <dbReference type="EMBL" id="AIL47390.1"/>
    </source>
</evidence>
<evidence type="ECO:0000256" key="5">
    <source>
        <dbReference type="SAM" id="Phobius"/>
    </source>
</evidence>
<evidence type="ECO:0000313" key="8">
    <source>
        <dbReference type="Proteomes" id="UP000028933"/>
    </source>
</evidence>
<sequence length="248" mass="28408">MNSIDINTSQNVNISFDPASIGERILAFIIDMVIKIAYFVVIYLVIAYIFDLKLLKITDQWSLMAIFAIISLPVNLYTLLFESFMEGQTPGKRVMKIRVVKTDGYQASFGDYFMRWFFRLIDIMFSSGLVGVITMVTNKHNKRLGDLAAGTAVITLKSKYNINHTILVNLSQDYIARFPQVIALSDNDMRIIKENYVKAKNTFDQGIIKKLAEKIRQTTGITYNTQEITDQQFIAIVIQDYNYYTGIQ</sequence>
<feature type="transmembrane region" description="Helical" evidence="5">
    <location>
        <begin position="116"/>
        <end position="136"/>
    </location>
</feature>
<dbReference type="PANTHER" id="PTHR38480:SF1">
    <property type="entry name" value="SLR0254 PROTEIN"/>
    <property type="match status" value="1"/>
</dbReference>
<dbReference type="STRING" id="1338011.BD94_3615"/>
<organism evidence="7 8">
    <name type="scientific">Elizabethkingia anophelis NUHP1</name>
    <dbReference type="NCBI Taxonomy" id="1338011"/>
    <lineage>
        <taxon>Bacteria</taxon>
        <taxon>Pseudomonadati</taxon>
        <taxon>Bacteroidota</taxon>
        <taxon>Flavobacteriia</taxon>
        <taxon>Flavobacteriales</taxon>
        <taxon>Weeksellaceae</taxon>
        <taxon>Elizabethkingia</taxon>
    </lineage>
</organism>
<dbReference type="GO" id="GO:0016020">
    <property type="term" value="C:membrane"/>
    <property type="evidence" value="ECO:0007669"/>
    <property type="project" value="UniProtKB-SubCell"/>
</dbReference>
<gene>
    <name evidence="7" type="ORF">BD94_3615</name>
</gene>
<dbReference type="EMBL" id="CP007547">
    <property type="protein sequence ID" value="AIL47390.1"/>
    <property type="molecule type" value="Genomic_DNA"/>
</dbReference>
<dbReference type="RefSeq" id="WP_024565642.1">
    <property type="nucleotide sequence ID" value="NZ_CP007547.1"/>
</dbReference>
<keyword evidence="3 5" id="KW-1133">Transmembrane helix</keyword>
<accession>A0A077EP95</accession>
<dbReference type="Proteomes" id="UP000028933">
    <property type="component" value="Chromosome"/>
</dbReference>
<keyword evidence="4 5" id="KW-0472">Membrane</keyword>
<protein>
    <recommendedName>
        <fullName evidence="6">RDD domain-containing protein</fullName>
    </recommendedName>
</protein>
<dbReference type="Pfam" id="PF06271">
    <property type="entry name" value="RDD"/>
    <property type="match status" value="1"/>
</dbReference>